<organism evidence="2 3">
    <name type="scientific">Candidatus Entotheonella gemina</name>
    <dbReference type="NCBI Taxonomy" id="1429439"/>
    <lineage>
        <taxon>Bacteria</taxon>
        <taxon>Pseudomonadati</taxon>
        <taxon>Nitrospinota/Tectimicrobiota group</taxon>
        <taxon>Candidatus Tectimicrobiota</taxon>
        <taxon>Candidatus Entotheonellia</taxon>
        <taxon>Candidatus Entotheonellales</taxon>
        <taxon>Candidatus Entotheonellaceae</taxon>
        <taxon>Candidatus Entotheonella</taxon>
    </lineage>
</organism>
<dbReference type="NCBIfam" id="TIGR01300">
    <property type="entry name" value="CPA3_mnhG_phaG"/>
    <property type="match status" value="1"/>
</dbReference>
<dbReference type="PANTHER" id="PTHR34703:SF1">
    <property type="entry name" value="ANTIPORTER SUBUNIT MNHG2-RELATED"/>
    <property type="match status" value="1"/>
</dbReference>
<accession>W4M4G4</accession>
<dbReference type="Pfam" id="PF03334">
    <property type="entry name" value="PhaG_MnhG_YufB"/>
    <property type="match status" value="1"/>
</dbReference>
<keyword evidence="1" id="KW-0812">Transmembrane</keyword>
<name>W4M4G4_9BACT</name>
<dbReference type="EMBL" id="AZHX01001048">
    <property type="protein sequence ID" value="ETX05073.1"/>
    <property type="molecule type" value="Genomic_DNA"/>
</dbReference>
<dbReference type="HOGENOM" id="CLU_121334_2_3_7"/>
<reference evidence="2 3" key="1">
    <citation type="journal article" date="2014" name="Nature">
        <title>An environmental bacterial taxon with a large and distinct metabolic repertoire.</title>
        <authorList>
            <person name="Wilson M.C."/>
            <person name="Mori T."/>
            <person name="Ruckert C."/>
            <person name="Uria A.R."/>
            <person name="Helf M.J."/>
            <person name="Takada K."/>
            <person name="Gernert C."/>
            <person name="Steffens U.A."/>
            <person name="Heycke N."/>
            <person name="Schmitt S."/>
            <person name="Rinke C."/>
            <person name="Helfrich E.J."/>
            <person name="Brachmann A.O."/>
            <person name="Gurgui C."/>
            <person name="Wakimoto T."/>
            <person name="Kracht M."/>
            <person name="Crusemann M."/>
            <person name="Hentschel U."/>
            <person name="Abe I."/>
            <person name="Matsunaga S."/>
            <person name="Kalinowski J."/>
            <person name="Takeyama H."/>
            <person name="Piel J."/>
        </authorList>
    </citation>
    <scope>NUCLEOTIDE SEQUENCE [LARGE SCALE GENOMIC DNA]</scope>
    <source>
        <strain evidence="3">TSY2</strain>
    </source>
</reference>
<comment type="caution">
    <text evidence="2">The sequence shown here is derived from an EMBL/GenBank/DDBJ whole genome shotgun (WGS) entry which is preliminary data.</text>
</comment>
<protein>
    <recommendedName>
        <fullName evidence="4">Cation:proton antiporter</fullName>
    </recommendedName>
</protein>
<dbReference type="AlphaFoldDB" id="W4M4G4"/>
<proteinExistence type="predicted"/>
<evidence type="ECO:0000313" key="2">
    <source>
        <dbReference type="EMBL" id="ETX05073.1"/>
    </source>
</evidence>
<keyword evidence="1" id="KW-0472">Membrane</keyword>
<dbReference type="Proteomes" id="UP000019140">
    <property type="component" value="Unassembled WGS sequence"/>
</dbReference>
<dbReference type="GO" id="GO:0015385">
    <property type="term" value="F:sodium:proton antiporter activity"/>
    <property type="evidence" value="ECO:0007669"/>
    <property type="project" value="TreeGrafter"/>
</dbReference>
<keyword evidence="1" id="KW-1133">Transmembrane helix</keyword>
<dbReference type="InterPro" id="IPR005133">
    <property type="entry name" value="PhaG_MnhG_YufB"/>
</dbReference>
<gene>
    <name evidence="2" type="ORF">ETSY2_25095</name>
</gene>
<feature type="transmembrane region" description="Helical" evidence="1">
    <location>
        <begin position="7"/>
        <end position="26"/>
    </location>
</feature>
<keyword evidence="3" id="KW-1185">Reference proteome</keyword>
<dbReference type="PANTHER" id="PTHR34703">
    <property type="entry name" value="ANTIPORTER SUBUNIT MNHG2-RELATED"/>
    <property type="match status" value="1"/>
</dbReference>
<evidence type="ECO:0000313" key="3">
    <source>
        <dbReference type="Proteomes" id="UP000019140"/>
    </source>
</evidence>
<evidence type="ECO:0000256" key="1">
    <source>
        <dbReference type="SAM" id="Phobius"/>
    </source>
</evidence>
<feature type="transmembrane region" description="Helical" evidence="1">
    <location>
        <begin position="46"/>
        <end position="74"/>
    </location>
</feature>
<sequence>MIVLANVLLILGLFFILAGVLGVLRFPDFYTRLHAMGKCDTLGVTLVLLALAIYAEFSLVTVKVLLLSVFIGLANPVATHALGRAAMKSGLEPWFNQEPKGEGRG</sequence>
<evidence type="ECO:0008006" key="4">
    <source>
        <dbReference type="Google" id="ProtNLM"/>
    </source>
</evidence>